<sequence length="439" mass="44918">MRLPQEIIRDKRDGRALRPADIADFVAGVADGRVSPEQIAAFAMATCLRGMAAEETVALTLAMRDSGEVLDWRDLEKPVLDKHSTGGVGDAVSLMLAPLLAACGAAVPMISGRGLGHTGGTLDKLEAIPGYAAYPPNERFRAAVEAAGCAIVGQTGSLAPADGRIYAVRDVTATVESVPLITASILSKKLAAGLDALVMDVKTGSGAFMASETAARELAASLVSVARGAGLPTVALITGMDEPLGREAGNAVEVRGAIRFLTQTPRDPRMEAAVLGLAAELLVLGGLATDAGDADRRAREALDAGAAAERFARMVASLGGPVDLLARPEVHLPEASVVRDVRAETAGVVAAVDARALGLAVVELGGGRTKASDPVDPAVGLTAMQRVGARIEAGEPLALVHARDEAGAERAVESVRAAYRLDPGGTPAPERPVILGRVG</sequence>
<name>A0ACD4NT82_9HYPH</name>
<keyword evidence="2" id="KW-1185">Reference proteome</keyword>
<accession>A0ACD4NT82</accession>
<evidence type="ECO:0000313" key="1">
    <source>
        <dbReference type="EMBL" id="WAJ29968.1"/>
    </source>
</evidence>
<dbReference type="Proteomes" id="UP001163223">
    <property type="component" value="Chromosome"/>
</dbReference>
<dbReference type="EC" id="2.4.2.4" evidence="1"/>
<dbReference type="EMBL" id="CP113520">
    <property type="protein sequence ID" value="WAJ29968.1"/>
    <property type="molecule type" value="Genomic_DNA"/>
</dbReference>
<proteinExistence type="predicted"/>
<keyword evidence="1" id="KW-0328">Glycosyltransferase</keyword>
<keyword evidence="1" id="KW-0808">Transferase</keyword>
<gene>
    <name evidence="1" type="primary">deoA</name>
    <name evidence="1" type="ORF">OXU80_07090</name>
</gene>
<evidence type="ECO:0000313" key="2">
    <source>
        <dbReference type="Proteomes" id="UP001163223"/>
    </source>
</evidence>
<reference evidence="1" key="1">
    <citation type="submission" date="2022-11" db="EMBL/GenBank/DDBJ databases">
        <title>beta-Carotene-producing bacterium, Jeongeuplla avenae sp. nov., alleviates the salt stress of Arabidopsis seedlings.</title>
        <authorList>
            <person name="Jiang L."/>
            <person name="Lee J."/>
        </authorList>
    </citation>
    <scope>NUCLEOTIDE SEQUENCE</scope>
    <source>
        <strain evidence="1">DY_R2A_6</strain>
    </source>
</reference>
<organism evidence="1 2">
    <name type="scientific">Antarcticirhabdus aurantiaca</name>
    <dbReference type="NCBI Taxonomy" id="2606717"/>
    <lineage>
        <taxon>Bacteria</taxon>
        <taxon>Pseudomonadati</taxon>
        <taxon>Pseudomonadota</taxon>
        <taxon>Alphaproteobacteria</taxon>
        <taxon>Hyphomicrobiales</taxon>
        <taxon>Aurantimonadaceae</taxon>
        <taxon>Antarcticirhabdus</taxon>
    </lineage>
</organism>
<protein>
    <submittedName>
        <fullName evidence="1">Thymidine phosphorylase</fullName>
        <ecNumber evidence="1">2.4.2.4</ecNumber>
    </submittedName>
</protein>